<keyword evidence="10" id="KW-0325">Glycoprotein</keyword>
<dbReference type="InterPro" id="IPR000719">
    <property type="entry name" value="Prot_kinase_dom"/>
</dbReference>
<evidence type="ECO:0000256" key="1">
    <source>
        <dbReference type="ARBA" id="ARBA00004251"/>
    </source>
</evidence>
<keyword evidence="6" id="KW-0547">Nucleotide-binding</keyword>
<dbReference type="PROSITE" id="PS50011">
    <property type="entry name" value="PROTEIN_KINASE_DOM"/>
    <property type="match status" value="1"/>
</dbReference>
<dbReference type="SUPFAM" id="SSF56112">
    <property type="entry name" value="Protein kinase-like (PK-like)"/>
    <property type="match status" value="1"/>
</dbReference>
<reference evidence="14" key="1">
    <citation type="submission" date="2022-08" db="EMBL/GenBank/DDBJ databases">
        <authorList>
            <person name="Gutierrez-Valencia J."/>
        </authorList>
    </citation>
    <scope>NUCLEOTIDE SEQUENCE</scope>
</reference>
<dbReference type="Proteomes" id="UP001154282">
    <property type="component" value="Unassembled WGS sequence"/>
</dbReference>
<dbReference type="SUPFAM" id="SSF51110">
    <property type="entry name" value="alpha-D-mannose-specific plant lectins"/>
    <property type="match status" value="1"/>
</dbReference>
<evidence type="ECO:0000256" key="11">
    <source>
        <dbReference type="SAM" id="SignalP"/>
    </source>
</evidence>
<keyword evidence="15" id="KW-1185">Reference proteome</keyword>
<comment type="subcellular location">
    <subcellularLocation>
        <location evidence="1">Cell membrane</location>
        <topology evidence="1">Single-pass type I membrane protein</topology>
    </subcellularLocation>
</comment>
<sequence>MAPAQRSSLTADKTWAILIPALVLLCSQIQYSLAASNTLTQGGPAVNSSTVLVSPNGLFTLGFQRLPSGDTYLGIWYNNDTSLFFWVANPDFPIPNSSSGELALDHNGTLKLAYSGGPGPIVLYSSNRQRRRLSAVLQDTGCFSLFDPDADAPGNPLWQSFDSPTNSWLPGMKLGVVDGGPNRKLTSWLTNFNPARGAFTLEWDPTDGKEELVMRRRGVPFWTSGKQLGPNMFRNRDLTGMTLDLNVTRVSNPPDDDYLTFTASTNDNSFRDERNFTMWRLHYEGTLNDQSSGHRIIYPDICDGNNTEDGCVRWPGPDCRSHYRVIVQPGLFKNSQVKLENNGSLGISDCVDICWRDCDCGGTTVIGGVPGNGTGCVFHYGQFVSSRRAGVYRVIIRDADGRSDADPSERLLAELTSSDPPIVIDEMGVDDDPGHNLKVFSVASIMTSTNNFSLQNKLGEGGFGPVYKGKLGEGSEVAVKRLSKKSTQGLVQFKNELILIAKLQHRNLVRLLGYCIHEEEMMLVGYMSPEYAMDGTFSTKSDVFSFGVMLLEIVSGMKNYGLIQLDPPINLVEYAWKLWNEGTPLQLVDAILTDSNSCKDQILRCINVGLLCIEYNAYDRPEIVEVISMLTREIAQLPTPKHPALTMMRPGSVSTERSSSTNNREICSTNEVTTTMMSGR</sequence>
<comment type="caution">
    <text evidence="14">The sequence shown here is derived from an EMBL/GenBank/DDBJ whole genome shotgun (WGS) entry which is preliminary data.</text>
</comment>
<keyword evidence="8" id="KW-0067">ATP-binding</keyword>
<proteinExistence type="predicted"/>
<evidence type="ECO:0000256" key="9">
    <source>
        <dbReference type="ARBA" id="ARBA00023157"/>
    </source>
</evidence>
<evidence type="ECO:0000256" key="4">
    <source>
        <dbReference type="ARBA" id="ARBA00022679"/>
    </source>
</evidence>
<dbReference type="InterPro" id="IPR011009">
    <property type="entry name" value="Kinase-like_dom_sf"/>
</dbReference>
<accession>A0AAV0NFZ5</accession>
<name>A0AAV0NFZ5_9ROSI</name>
<dbReference type="EMBL" id="CAMGYJ010000008">
    <property type="protein sequence ID" value="CAI0457470.1"/>
    <property type="molecule type" value="Genomic_DNA"/>
</dbReference>
<evidence type="ECO:0000256" key="5">
    <source>
        <dbReference type="ARBA" id="ARBA00022729"/>
    </source>
</evidence>
<dbReference type="GO" id="GO:0005524">
    <property type="term" value="F:ATP binding"/>
    <property type="evidence" value="ECO:0007669"/>
    <property type="project" value="UniProtKB-KW"/>
</dbReference>
<feature type="domain" description="Bulb-type lectin" evidence="13">
    <location>
        <begin position="37"/>
        <end position="158"/>
    </location>
</feature>
<keyword evidence="4" id="KW-0808">Transferase</keyword>
<dbReference type="GO" id="GO:0005886">
    <property type="term" value="C:plasma membrane"/>
    <property type="evidence" value="ECO:0007669"/>
    <property type="project" value="UniProtKB-SubCell"/>
</dbReference>
<dbReference type="PANTHER" id="PTHR27002">
    <property type="entry name" value="RECEPTOR-LIKE SERINE/THREONINE-PROTEIN KINASE SD1-8"/>
    <property type="match status" value="1"/>
</dbReference>
<dbReference type="InterPro" id="IPR001480">
    <property type="entry name" value="Bulb-type_lectin_dom"/>
</dbReference>
<dbReference type="CDD" id="cd00028">
    <property type="entry name" value="B_lectin"/>
    <property type="match status" value="1"/>
</dbReference>
<keyword evidence="5 11" id="KW-0732">Signal</keyword>
<dbReference type="SMART" id="SM00108">
    <property type="entry name" value="B_lectin"/>
    <property type="match status" value="1"/>
</dbReference>
<evidence type="ECO:0000313" key="14">
    <source>
        <dbReference type="EMBL" id="CAI0457470.1"/>
    </source>
</evidence>
<keyword evidence="2" id="KW-1003">Cell membrane</keyword>
<gene>
    <name evidence="14" type="ORF">LITE_LOCUS33144</name>
</gene>
<feature type="domain" description="Protein kinase" evidence="12">
    <location>
        <begin position="452"/>
        <end position="680"/>
    </location>
</feature>
<protein>
    <recommendedName>
        <fullName evidence="16">Non-specific serine/threonine protein kinase</fullName>
    </recommendedName>
</protein>
<dbReference type="AlphaFoldDB" id="A0AAV0NFZ5"/>
<dbReference type="InterPro" id="IPR036426">
    <property type="entry name" value="Bulb-type_lectin_dom_sf"/>
</dbReference>
<dbReference type="PROSITE" id="PS50927">
    <property type="entry name" value="BULB_LECTIN"/>
    <property type="match status" value="1"/>
</dbReference>
<evidence type="ECO:0000256" key="8">
    <source>
        <dbReference type="ARBA" id="ARBA00022840"/>
    </source>
</evidence>
<dbReference type="Gene3D" id="1.10.510.10">
    <property type="entry name" value="Transferase(Phosphotransferase) domain 1"/>
    <property type="match status" value="1"/>
</dbReference>
<evidence type="ECO:0000256" key="6">
    <source>
        <dbReference type="ARBA" id="ARBA00022741"/>
    </source>
</evidence>
<dbReference type="Gene3D" id="3.30.200.20">
    <property type="entry name" value="Phosphorylase Kinase, domain 1"/>
    <property type="match status" value="1"/>
</dbReference>
<keyword evidence="9" id="KW-1015">Disulfide bond</keyword>
<evidence type="ECO:0000256" key="2">
    <source>
        <dbReference type="ARBA" id="ARBA00022475"/>
    </source>
</evidence>
<dbReference type="Gene3D" id="2.90.10.10">
    <property type="entry name" value="Bulb-type lectin domain"/>
    <property type="match status" value="1"/>
</dbReference>
<keyword evidence="7" id="KW-0418">Kinase</keyword>
<keyword evidence="2" id="KW-0472">Membrane</keyword>
<evidence type="ECO:0000256" key="7">
    <source>
        <dbReference type="ARBA" id="ARBA00022777"/>
    </source>
</evidence>
<dbReference type="FunFam" id="3.30.200.20:FF:000951">
    <property type="entry name" value="Uncharacterized protein"/>
    <property type="match status" value="1"/>
</dbReference>
<evidence type="ECO:0000313" key="15">
    <source>
        <dbReference type="Proteomes" id="UP001154282"/>
    </source>
</evidence>
<organism evidence="14 15">
    <name type="scientific">Linum tenue</name>
    <dbReference type="NCBI Taxonomy" id="586396"/>
    <lineage>
        <taxon>Eukaryota</taxon>
        <taxon>Viridiplantae</taxon>
        <taxon>Streptophyta</taxon>
        <taxon>Embryophyta</taxon>
        <taxon>Tracheophyta</taxon>
        <taxon>Spermatophyta</taxon>
        <taxon>Magnoliopsida</taxon>
        <taxon>eudicotyledons</taxon>
        <taxon>Gunneridae</taxon>
        <taxon>Pentapetalae</taxon>
        <taxon>rosids</taxon>
        <taxon>fabids</taxon>
        <taxon>Malpighiales</taxon>
        <taxon>Linaceae</taxon>
        <taxon>Linum</taxon>
    </lineage>
</organism>
<evidence type="ECO:0000256" key="10">
    <source>
        <dbReference type="ARBA" id="ARBA00023180"/>
    </source>
</evidence>
<feature type="chain" id="PRO_5043662022" description="Non-specific serine/threonine protein kinase" evidence="11">
    <location>
        <begin position="35"/>
        <end position="680"/>
    </location>
</feature>
<evidence type="ECO:0000259" key="12">
    <source>
        <dbReference type="PROSITE" id="PS50011"/>
    </source>
</evidence>
<dbReference type="Pfam" id="PF07714">
    <property type="entry name" value="PK_Tyr_Ser-Thr"/>
    <property type="match status" value="1"/>
</dbReference>
<evidence type="ECO:0008006" key="16">
    <source>
        <dbReference type="Google" id="ProtNLM"/>
    </source>
</evidence>
<dbReference type="InterPro" id="IPR001245">
    <property type="entry name" value="Ser-Thr/Tyr_kinase_cat_dom"/>
</dbReference>
<feature type="signal peptide" evidence="11">
    <location>
        <begin position="1"/>
        <end position="34"/>
    </location>
</feature>
<evidence type="ECO:0000256" key="3">
    <source>
        <dbReference type="ARBA" id="ARBA00022527"/>
    </source>
</evidence>
<evidence type="ECO:0000259" key="13">
    <source>
        <dbReference type="PROSITE" id="PS50927"/>
    </source>
</evidence>
<keyword evidence="3" id="KW-0723">Serine/threonine-protein kinase</keyword>
<dbReference type="PANTHER" id="PTHR27002:SF1063">
    <property type="entry name" value="RECEPTOR-LIKE SERINE_THREONINE-PROTEIN KINASE"/>
    <property type="match status" value="1"/>
</dbReference>
<dbReference type="Pfam" id="PF01453">
    <property type="entry name" value="B_lectin"/>
    <property type="match status" value="1"/>
</dbReference>
<dbReference type="GO" id="GO:0004674">
    <property type="term" value="F:protein serine/threonine kinase activity"/>
    <property type="evidence" value="ECO:0007669"/>
    <property type="project" value="UniProtKB-KW"/>
</dbReference>